<evidence type="ECO:0000313" key="3">
    <source>
        <dbReference type="EMBL" id="AEI12629.1"/>
    </source>
</evidence>
<dbReference type="InterPro" id="IPR006626">
    <property type="entry name" value="PbH1"/>
</dbReference>
<feature type="chain" id="PRO_5003366974" evidence="1">
    <location>
        <begin position="25"/>
        <end position="351"/>
    </location>
</feature>
<proteinExistence type="predicted"/>
<dbReference type="AlphaFoldDB" id="F8A065"/>
<dbReference type="SUPFAM" id="SSF51126">
    <property type="entry name" value="Pectin lyase-like"/>
    <property type="match status" value="1"/>
</dbReference>
<evidence type="ECO:0000256" key="1">
    <source>
        <dbReference type="SAM" id="SignalP"/>
    </source>
</evidence>
<dbReference type="KEGG" id="cga:Celgi_2129"/>
<feature type="domain" description="Right handed beta helix" evidence="2">
    <location>
        <begin position="180"/>
        <end position="333"/>
    </location>
</feature>
<dbReference type="OrthoDB" id="4817471at2"/>
<name>F8A065_CELGA</name>
<dbReference type="STRING" id="593907.Celgi_2129"/>
<dbReference type="RefSeq" id="WP_013884147.1">
    <property type="nucleotide sequence ID" value="NC_015671.1"/>
</dbReference>
<dbReference type="InterPro" id="IPR012334">
    <property type="entry name" value="Pectin_lyas_fold"/>
</dbReference>
<keyword evidence="4" id="KW-1185">Reference proteome</keyword>
<gene>
    <name evidence="3" type="ordered locus">Celgi_2129</name>
</gene>
<dbReference type="InterPro" id="IPR039448">
    <property type="entry name" value="Beta_helix"/>
</dbReference>
<protein>
    <submittedName>
        <fullName evidence="3">Polymorphic membrane protein Chlamydia</fullName>
    </submittedName>
</protein>
<dbReference type="HOGENOM" id="CLU_031783_0_0_11"/>
<evidence type="ECO:0000313" key="4">
    <source>
        <dbReference type="Proteomes" id="UP000000485"/>
    </source>
</evidence>
<organism evidence="3 4">
    <name type="scientific">Cellulomonas gilvus (strain ATCC 13127 / NRRL B-14078)</name>
    <name type="common">Cellvibrio gilvus</name>
    <dbReference type="NCBI Taxonomy" id="593907"/>
    <lineage>
        <taxon>Bacteria</taxon>
        <taxon>Bacillati</taxon>
        <taxon>Actinomycetota</taxon>
        <taxon>Actinomycetes</taxon>
        <taxon>Micrococcales</taxon>
        <taxon>Cellulomonadaceae</taxon>
        <taxon>Cellulomonas</taxon>
    </lineage>
</organism>
<keyword evidence="1" id="KW-0732">Signal</keyword>
<dbReference type="eggNOG" id="ENOG502Z8X0">
    <property type="taxonomic scope" value="Bacteria"/>
</dbReference>
<dbReference type="SMART" id="SM00710">
    <property type="entry name" value="PbH1"/>
    <property type="match status" value="4"/>
</dbReference>
<dbReference type="InterPro" id="IPR011050">
    <property type="entry name" value="Pectin_lyase_fold/virulence"/>
</dbReference>
<sequence precursor="true">MRRAAVLLIALVLGAPLASTPAAAGGVEGAGPAAVTAETVKTVGNGTPRSCTPAALARAVRGGGTVRFRCGPDKVTIVLDRTLVVCNTTTCRHPGADPKARVVQELVLDGGGKVVLSGGGARGILYANTCQESFGWLSARCDLQTTPHVVVRHLVMQKGDATRAPVWGGRRLEDLRGGGAIAMRGGRLTVQDVTFRDNRCVARDSDAGGGAVRVTGQHVRARVLASTFLRNTCANGGAISSLQAPLLVRRSTLADNTATGTGASSGQGGNGGAVYFDGTDQDVTVEDSVIQRNHAPEGGPGVFYVSNDRTGTLTITGSTITKNTGARFWTGSTRSIFFLGKAFVRVSSTIT</sequence>
<dbReference type="Pfam" id="PF13229">
    <property type="entry name" value="Beta_helix"/>
    <property type="match status" value="1"/>
</dbReference>
<dbReference type="Proteomes" id="UP000000485">
    <property type="component" value="Chromosome"/>
</dbReference>
<reference evidence="4" key="1">
    <citation type="submission" date="2011-04" db="EMBL/GenBank/DDBJ databases">
        <title>Complete sequence of Cellvibrio gilvus ATCC 13127.</title>
        <authorList>
            <person name="Lucas S."/>
            <person name="Han J."/>
            <person name="Lapidus A."/>
            <person name="Cheng J.-F."/>
            <person name="Goodwin L."/>
            <person name="Pitluck S."/>
            <person name="Peters L."/>
            <person name="Munk A."/>
            <person name="Detter J.C."/>
            <person name="Han C."/>
            <person name="Tapia R."/>
            <person name="Land M."/>
            <person name="Hauser L."/>
            <person name="Kyrpides N."/>
            <person name="Ivanova N."/>
            <person name="Ovchinnikova G."/>
            <person name="Pagani I."/>
            <person name="Mead D."/>
            <person name="Brumm P."/>
            <person name="Woyke T."/>
        </authorList>
    </citation>
    <scope>NUCLEOTIDE SEQUENCE [LARGE SCALE GENOMIC DNA]</scope>
    <source>
        <strain evidence="4">ATCC 13127 / NRRL B-14078</strain>
    </source>
</reference>
<dbReference type="Gene3D" id="2.160.20.10">
    <property type="entry name" value="Single-stranded right-handed beta-helix, Pectin lyase-like"/>
    <property type="match status" value="1"/>
</dbReference>
<feature type="signal peptide" evidence="1">
    <location>
        <begin position="1"/>
        <end position="24"/>
    </location>
</feature>
<dbReference type="EMBL" id="CP002665">
    <property type="protein sequence ID" value="AEI12629.1"/>
    <property type="molecule type" value="Genomic_DNA"/>
</dbReference>
<accession>F8A065</accession>
<evidence type="ECO:0000259" key="2">
    <source>
        <dbReference type="Pfam" id="PF13229"/>
    </source>
</evidence>